<proteinExistence type="predicted"/>
<organism evidence="1 2">
    <name type="scientific">Waterburya agarophytonicola KI4</name>
    <dbReference type="NCBI Taxonomy" id="2874699"/>
    <lineage>
        <taxon>Bacteria</taxon>
        <taxon>Bacillati</taxon>
        <taxon>Cyanobacteriota</taxon>
        <taxon>Cyanophyceae</taxon>
        <taxon>Pleurocapsales</taxon>
        <taxon>Hyellaceae</taxon>
        <taxon>Waterburya</taxon>
        <taxon>Waterburya agarophytonicola</taxon>
    </lineage>
</organism>
<dbReference type="AlphaFoldDB" id="A0A964BR82"/>
<protein>
    <submittedName>
        <fullName evidence="1">Uncharacterized protein</fullName>
    </submittedName>
</protein>
<gene>
    <name evidence="1" type="ORF">I4641_09995</name>
</gene>
<evidence type="ECO:0000313" key="1">
    <source>
        <dbReference type="EMBL" id="MCC0177307.1"/>
    </source>
</evidence>
<accession>A0A964BR82</accession>
<name>A0A964BR82_9CYAN</name>
<dbReference type="EMBL" id="JADWDC010000020">
    <property type="protein sequence ID" value="MCC0177307.1"/>
    <property type="molecule type" value="Genomic_DNA"/>
</dbReference>
<evidence type="ECO:0000313" key="2">
    <source>
        <dbReference type="Proteomes" id="UP000729733"/>
    </source>
</evidence>
<comment type="caution">
    <text evidence="1">The sequence shown here is derived from an EMBL/GenBank/DDBJ whole genome shotgun (WGS) entry which is preliminary data.</text>
</comment>
<reference evidence="1" key="1">
    <citation type="journal article" date="2021" name="Antonie Van Leeuwenhoek">
        <title>Draft genome and description of Waterburya agarophytonicola gen. nov. sp. nov. (Pleurocapsales, Cyanobacteria): a seaweed symbiont.</title>
        <authorList>
            <person name="Bonthond G."/>
            <person name="Shalygin S."/>
            <person name="Bayer T."/>
            <person name="Weinberger F."/>
        </authorList>
    </citation>
    <scope>NUCLEOTIDE SEQUENCE</scope>
    <source>
        <strain evidence="1">KI4</strain>
    </source>
</reference>
<dbReference type="Proteomes" id="UP000729733">
    <property type="component" value="Unassembled WGS sequence"/>
</dbReference>
<keyword evidence="2" id="KW-1185">Reference proteome</keyword>
<sequence>MPLEYARSEGERSSIDRLSCPQDLQQLTALLLRDLPNYSNRVIQRTQRKNRAEGVRNFIVTTSQAEFEPLDLPRIQYNPIEGRDPEQVFFTVLERQYKNKEVATIQTYHWLFLTQTDDAWQTVMMYSRFGNSKATKPPAPPRETTNGIIGQGVQLWLKDCRAGTVRR</sequence>